<comment type="catalytic activity">
    <reaction evidence="9">
        <text>heme b + 2 H(+) = protoporphyrin IX + Fe(2+)</text>
        <dbReference type="Rhea" id="RHEA:22584"/>
        <dbReference type="ChEBI" id="CHEBI:15378"/>
        <dbReference type="ChEBI" id="CHEBI:29033"/>
        <dbReference type="ChEBI" id="CHEBI:57306"/>
        <dbReference type="ChEBI" id="CHEBI:60344"/>
        <dbReference type="EC" id="4.98.1.1"/>
    </reaction>
</comment>
<dbReference type="AlphaFoldDB" id="A0A075P3T4"/>
<comment type="catalytic activity">
    <reaction evidence="8">
        <text>Fe-coproporphyrin III + 2 H(+) = coproporphyrin III + Fe(2+)</text>
        <dbReference type="Rhea" id="RHEA:49572"/>
        <dbReference type="ChEBI" id="CHEBI:15378"/>
        <dbReference type="ChEBI" id="CHEBI:29033"/>
        <dbReference type="ChEBI" id="CHEBI:68438"/>
        <dbReference type="ChEBI" id="CHEBI:131725"/>
        <dbReference type="EC" id="4.99.1.9"/>
    </reaction>
    <physiologicalReaction direction="right-to-left" evidence="8">
        <dbReference type="Rhea" id="RHEA:49574"/>
    </physiologicalReaction>
</comment>
<dbReference type="InterPro" id="IPR033644">
    <property type="entry name" value="Ferrochelatase_C"/>
</dbReference>
<evidence type="ECO:0000313" key="12">
    <source>
        <dbReference type="Proteomes" id="UP000056090"/>
    </source>
</evidence>
<keyword evidence="6 9" id="KW-0456">Lyase</keyword>
<dbReference type="GO" id="GO:0004325">
    <property type="term" value="F:ferrochelatase activity"/>
    <property type="evidence" value="ECO:0007669"/>
    <property type="project" value="UniProtKB-UniRule"/>
</dbReference>
<keyword evidence="5 9" id="KW-0350">Heme biosynthesis</keyword>
<reference evidence="11 12" key="1">
    <citation type="submission" date="2014-06" db="EMBL/GenBank/DDBJ databases">
        <title>Genomes of Alteromonas australica, a world apart.</title>
        <authorList>
            <person name="Gonzaga A."/>
            <person name="Lopez-Perez M."/>
            <person name="Rodriguez-Valera F."/>
        </authorList>
    </citation>
    <scope>NUCLEOTIDE SEQUENCE [LARGE SCALE GENOMIC DNA]</scope>
    <source>
        <strain evidence="11 12">H 17</strain>
    </source>
</reference>
<comment type="subcellular location">
    <subcellularLocation>
        <location evidence="9">Cytoplasm</location>
    </subcellularLocation>
</comment>
<evidence type="ECO:0000256" key="3">
    <source>
        <dbReference type="ARBA" id="ARBA00022723"/>
    </source>
</evidence>
<dbReference type="GO" id="GO:0006783">
    <property type="term" value="P:heme biosynthetic process"/>
    <property type="evidence" value="ECO:0007669"/>
    <property type="project" value="UniProtKB-UniRule"/>
</dbReference>
<keyword evidence="2 9" id="KW-0963">Cytoplasm</keyword>
<dbReference type="PANTHER" id="PTHR11108">
    <property type="entry name" value="FERROCHELATASE"/>
    <property type="match status" value="1"/>
</dbReference>
<dbReference type="Proteomes" id="UP000056090">
    <property type="component" value="Chromosome"/>
</dbReference>
<evidence type="ECO:0000256" key="1">
    <source>
        <dbReference type="ARBA" id="ARBA00007718"/>
    </source>
</evidence>
<dbReference type="Pfam" id="PF00762">
    <property type="entry name" value="Ferrochelatase"/>
    <property type="match status" value="1"/>
</dbReference>
<dbReference type="FunFam" id="3.40.50.1400:FF:000002">
    <property type="entry name" value="Ferrochelatase"/>
    <property type="match status" value="1"/>
</dbReference>
<proteinExistence type="inferred from homology"/>
<dbReference type="CDD" id="cd00419">
    <property type="entry name" value="Ferrochelatase_C"/>
    <property type="match status" value="1"/>
</dbReference>
<name>A0A075P3T4_9ALTE</name>
<evidence type="ECO:0000256" key="2">
    <source>
        <dbReference type="ARBA" id="ARBA00022490"/>
    </source>
</evidence>
<evidence type="ECO:0000256" key="5">
    <source>
        <dbReference type="ARBA" id="ARBA00023133"/>
    </source>
</evidence>
<feature type="binding site" evidence="9">
    <location>
        <position position="291"/>
    </location>
    <ligand>
        <name>Fe(2+)</name>
        <dbReference type="ChEBI" id="CHEBI:29033"/>
    </ligand>
</feature>
<dbReference type="eggNOG" id="COG0276">
    <property type="taxonomic scope" value="Bacteria"/>
</dbReference>
<dbReference type="Gene3D" id="3.40.50.1400">
    <property type="match status" value="2"/>
</dbReference>
<dbReference type="EMBL" id="CP008849">
    <property type="protein sequence ID" value="AIG00329.1"/>
    <property type="molecule type" value="Genomic_DNA"/>
</dbReference>
<dbReference type="NCBIfam" id="TIGR00109">
    <property type="entry name" value="hemH"/>
    <property type="match status" value="1"/>
</dbReference>
<dbReference type="InterPro" id="IPR033659">
    <property type="entry name" value="Ferrochelatase_N"/>
</dbReference>
<sequence>MKYKSNTGFTHAQKDKIGVLITNLGTPESPTATALRPYLKEFLSDPRVVEVPKAIWWFVLNLIILNTRPKKSAEAYATVWTDEGSPLLSITKAQSKALEARCKTEYGDDVVVDYAMRYGNPSVSSVIDNMLAKGVRKLVVLPLYPQYCASTTGSTFDAVAADFTKRRWLPELRFVNNYHDRDSYITALANKVKAHWSTHGKAQKLVLSYHGIPKRYLMNGDPYHCECHKTSRLLAEKLGLAHDEYMTTFQSRFGREEWLTPYTDETMKSLPDKGVKSIQVMCPGFSADCLETIEEIGEENREYFMEAGGEKYEYIPALNSDDEHMDVIFDIVKENLHGWQLGGENALRADLARALGATK</sequence>
<keyword evidence="3 9" id="KW-0479">Metal-binding</keyword>
<keyword evidence="12" id="KW-1185">Reference proteome</keyword>
<evidence type="ECO:0000256" key="7">
    <source>
        <dbReference type="ARBA" id="ARBA00023244"/>
    </source>
</evidence>
<dbReference type="InterPro" id="IPR001015">
    <property type="entry name" value="Ferrochelatase"/>
</dbReference>
<dbReference type="RefSeq" id="WP_044058334.1">
    <property type="nucleotide sequence ID" value="NZ_CBCSKJ010000004.1"/>
</dbReference>
<dbReference type="KEGG" id="aal:EP13_17485"/>
<gene>
    <name evidence="9 11" type="primary">hemH</name>
    <name evidence="11" type="ORF">EP13_17485</name>
</gene>
<dbReference type="GO" id="GO:0046872">
    <property type="term" value="F:metal ion binding"/>
    <property type="evidence" value="ECO:0007669"/>
    <property type="project" value="UniProtKB-KW"/>
</dbReference>
<evidence type="ECO:0000256" key="4">
    <source>
        <dbReference type="ARBA" id="ARBA00023004"/>
    </source>
</evidence>
<protein>
    <recommendedName>
        <fullName evidence="9">Ferrochelatase</fullName>
        <ecNumber evidence="9">4.98.1.1</ecNumber>
    </recommendedName>
    <alternativeName>
        <fullName evidence="9">Heme synthase</fullName>
    </alternativeName>
    <alternativeName>
        <fullName evidence="9">Protoheme ferro-lyase</fullName>
    </alternativeName>
</protein>
<dbReference type="GO" id="GO:0005737">
    <property type="term" value="C:cytoplasm"/>
    <property type="evidence" value="ECO:0007669"/>
    <property type="project" value="UniProtKB-SubCell"/>
</dbReference>
<keyword evidence="4 9" id="KW-0408">Iron</keyword>
<organism evidence="11 12">
    <name type="scientific">Alteromonas australica</name>
    <dbReference type="NCBI Taxonomy" id="589873"/>
    <lineage>
        <taxon>Bacteria</taxon>
        <taxon>Pseudomonadati</taxon>
        <taxon>Pseudomonadota</taxon>
        <taxon>Gammaproteobacteria</taxon>
        <taxon>Alteromonadales</taxon>
        <taxon>Alteromonadaceae</taxon>
        <taxon>Alteromonas/Salinimonas group</taxon>
        <taxon>Alteromonas</taxon>
    </lineage>
</organism>
<accession>A0A075P3T4</accession>
<comment type="similarity">
    <text evidence="1 9 10">Belongs to the ferrochelatase family.</text>
</comment>
<keyword evidence="7 9" id="KW-0627">Porphyrin biosynthesis</keyword>
<comment type="function">
    <text evidence="9">Catalyzes the ferrous insertion into protoporphyrin IX.</text>
</comment>
<dbReference type="UniPathway" id="UPA00252">
    <property type="reaction ID" value="UER00325"/>
</dbReference>
<evidence type="ECO:0000256" key="6">
    <source>
        <dbReference type="ARBA" id="ARBA00023239"/>
    </source>
</evidence>
<dbReference type="HAMAP" id="MF_00323">
    <property type="entry name" value="Ferrochelatase"/>
    <property type="match status" value="1"/>
</dbReference>
<dbReference type="EC" id="4.98.1.1" evidence="9"/>
<evidence type="ECO:0000256" key="10">
    <source>
        <dbReference type="RuleBase" id="RU004185"/>
    </source>
</evidence>
<dbReference type="PANTHER" id="PTHR11108:SF1">
    <property type="entry name" value="FERROCHELATASE, MITOCHONDRIAL"/>
    <property type="match status" value="1"/>
</dbReference>
<dbReference type="SUPFAM" id="SSF53800">
    <property type="entry name" value="Chelatase"/>
    <property type="match status" value="1"/>
</dbReference>
<dbReference type="GeneID" id="78256673"/>
<feature type="binding site" evidence="9">
    <location>
        <position position="210"/>
    </location>
    <ligand>
        <name>Fe(2+)</name>
        <dbReference type="ChEBI" id="CHEBI:29033"/>
    </ligand>
</feature>
<evidence type="ECO:0000313" key="11">
    <source>
        <dbReference type="EMBL" id="AIG00329.1"/>
    </source>
</evidence>
<evidence type="ECO:0000256" key="9">
    <source>
        <dbReference type="HAMAP-Rule" id="MF_00323"/>
    </source>
</evidence>
<evidence type="ECO:0000256" key="8">
    <source>
        <dbReference type="ARBA" id="ARBA00024536"/>
    </source>
</evidence>
<dbReference type="CDD" id="cd03411">
    <property type="entry name" value="Ferrochelatase_N"/>
    <property type="match status" value="1"/>
</dbReference>
<comment type="pathway">
    <text evidence="9">Porphyrin-containing compound metabolism; protoheme biosynthesis; protoheme from protoporphyrin-IX: step 1/1.</text>
</comment>